<keyword evidence="4" id="KW-0378">Hydrolase</keyword>
<accession>A0A2Z2NMK8</accession>
<dbReference type="GO" id="GO:0008235">
    <property type="term" value="F:metalloexopeptidase activity"/>
    <property type="evidence" value="ECO:0007669"/>
    <property type="project" value="InterPro"/>
</dbReference>
<proteinExistence type="predicted"/>
<keyword evidence="5" id="KW-1185">Reference proteome</keyword>
<name>A0A2Z2NMK8_9GAMM</name>
<dbReference type="InterPro" id="IPR045175">
    <property type="entry name" value="M28_fam"/>
</dbReference>
<dbReference type="PANTHER" id="PTHR12147:SF26">
    <property type="entry name" value="PEPTIDASE M28 DOMAIN-CONTAINING PROTEIN"/>
    <property type="match status" value="1"/>
</dbReference>
<dbReference type="Proteomes" id="UP000250079">
    <property type="component" value="Chromosome"/>
</dbReference>
<dbReference type="Pfam" id="PF02225">
    <property type="entry name" value="PA"/>
    <property type="match status" value="1"/>
</dbReference>
<evidence type="ECO:0000313" key="4">
    <source>
        <dbReference type="EMBL" id="ASJ70968.1"/>
    </source>
</evidence>
<dbReference type="SUPFAM" id="SSF52025">
    <property type="entry name" value="PA domain"/>
    <property type="match status" value="1"/>
</dbReference>
<feature type="domain" description="Peptidase M28" evidence="3">
    <location>
        <begin position="262"/>
        <end position="484"/>
    </location>
</feature>
<dbReference type="PANTHER" id="PTHR12147">
    <property type="entry name" value="METALLOPEPTIDASE M28 FAMILY MEMBER"/>
    <property type="match status" value="1"/>
</dbReference>
<dbReference type="SUPFAM" id="SSF53187">
    <property type="entry name" value="Zn-dependent exopeptidases"/>
    <property type="match status" value="1"/>
</dbReference>
<dbReference type="Gene3D" id="3.40.630.10">
    <property type="entry name" value="Zn peptidases"/>
    <property type="match status" value="1"/>
</dbReference>
<feature type="domain" description="PA" evidence="2">
    <location>
        <begin position="150"/>
        <end position="238"/>
    </location>
</feature>
<evidence type="ECO:0000259" key="2">
    <source>
        <dbReference type="Pfam" id="PF02225"/>
    </source>
</evidence>
<evidence type="ECO:0000259" key="3">
    <source>
        <dbReference type="Pfam" id="PF04389"/>
    </source>
</evidence>
<reference evidence="4 5" key="1">
    <citation type="submission" date="2016-12" db="EMBL/GenBank/DDBJ databases">
        <authorList>
            <person name="Song W.-J."/>
            <person name="Kurnit D.M."/>
        </authorList>
    </citation>
    <scope>NUCLEOTIDE SEQUENCE [LARGE SCALE GENOMIC DNA]</scope>
    <source>
        <strain evidence="4 5">IMCC3135</strain>
    </source>
</reference>
<sequence>MTNRVRLKSATHVRSASLSTAAALLLASPAFAGVGVDTSALNDAVTAEGVYAHLEVFQQIADDNGGNREASSEGFFASIDYVAREMTLAGYQVSVQLFPYVVFENRTPPELDQIAPVAASYEFNGDEGFATATYSGAGETTAIAEPVDVTVPAAADANSSTSGCEESDFAGFTAGNIALVQRGTCSFFIKAANAEAAGASGVMIFNEGQEGRTDVVGATLGEAGVGIPVIGISHALGASFVETETTLRLKVDAITEERVSGNILADTPIGKPEKTLVVGAHLDSVDVGPGINDNGSGSAALLEIALQMSNLGMLDSEETGVRNRVRFAWWGAEEAGLLGSEYYVYNLEDSQFEQIAANLNFDMVGSPNYARFVYDGDGSASEQAGPEGSAFIEWLFNDYFMDQGLAAAPTAFDGRSDYGPFIENGIPAGGLFTGAEDVKTEEEAAIFGGVAGEAYDACYHDECDTLENINMQGLGEMSDAAAYAINVLAVNDLPTPAAKLLGRKLSVANTAITLDHSGEFLKK</sequence>
<protein>
    <submittedName>
        <fullName evidence="4">Aminopeptidase</fullName>
        <ecNumber evidence="4">3.4.11.1</ecNumber>
    </submittedName>
</protein>
<dbReference type="InterPro" id="IPR046450">
    <property type="entry name" value="PA_dom_sf"/>
</dbReference>
<dbReference type="AlphaFoldDB" id="A0A2Z2NMK8"/>
<dbReference type="InterPro" id="IPR007484">
    <property type="entry name" value="Peptidase_M28"/>
</dbReference>
<evidence type="ECO:0000256" key="1">
    <source>
        <dbReference type="SAM" id="SignalP"/>
    </source>
</evidence>
<dbReference type="Pfam" id="PF04389">
    <property type="entry name" value="Peptidase_M28"/>
    <property type="match status" value="1"/>
</dbReference>
<keyword evidence="4" id="KW-0645">Protease</keyword>
<dbReference type="OrthoDB" id="9762302at2"/>
<dbReference type="Gene3D" id="3.50.30.30">
    <property type="match status" value="1"/>
</dbReference>
<dbReference type="RefSeq" id="WP_088916457.1">
    <property type="nucleotide sequence ID" value="NZ_CP018632.1"/>
</dbReference>
<dbReference type="GO" id="GO:0004177">
    <property type="term" value="F:aminopeptidase activity"/>
    <property type="evidence" value="ECO:0007669"/>
    <property type="project" value="UniProtKB-KW"/>
</dbReference>
<dbReference type="EMBL" id="CP018632">
    <property type="protein sequence ID" value="ASJ70968.1"/>
    <property type="molecule type" value="Genomic_DNA"/>
</dbReference>
<feature type="chain" id="PRO_5016421840" evidence="1">
    <location>
        <begin position="33"/>
        <end position="523"/>
    </location>
</feature>
<organism evidence="4 5">
    <name type="scientific">Granulosicoccus antarcticus IMCC3135</name>
    <dbReference type="NCBI Taxonomy" id="1192854"/>
    <lineage>
        <taxon>Bacteria</taxon>
        <taxon>Pseudomonadati</taxon>
        <taxon>Pseudomonadota</taxon>
        <taxon>Gammaproteobacteria</taxon>
        <taxon>Chromatiales</taxon>
        <taxon>Granulosicoccaceae</taxon>
        <taxon>Granulosicoccus</taxon>
    </lineage>
</organism>
<feature type="signal peptide" evidence="1">
    <location>
        <begin position="1"/>
        <end position="32"/>
    </location>
</feature>
<dbReference type="GO" id="GO:0006508">
    <property type="term" value="P:proteolysis"/>
    <property type="evidence" value="ECO:0007669"/>
    <property type="project" value="InterPro"/>
</dbReference>
<gene>
    <name evidence="4" type="primary">lap</name>
    <name evidence="4" type="ORF">IMCC3135_04275</name>
</gene>
<dbReference type="EC" id="3.4.11.1" evidence="4"/>
<keyword evidence="1" id="KW-0732">Signal</keyword>
<keyword evidence="4" id="KW-0031">Aminopeptidase</keyword>
<dbReference type="KEGG" id="gai:IMCC3135_04275"/>
<dbReference type="InterPro" id="IPR003137">
    <property type="entry name" value="PA_domain"/>
</dbReference>
<evidence type="ECO:0000313" key="5">
    <source>
        <dbReference type="Proteomes" id="UP000250079"/>
    </source>
</evidence>